<gene>
    <name evidence="1" type="ORF">M0L44_18420</name>
</gene>
<reference evidence="1 2" key="1">
    <citation type="submission" date="2022-06" db="EMBL/GenBank/DDBJ databases">
        <title>Ideonella sp. NS12-5 Genome sequencing and assembly.</title>
        <authorList>
            <person name="Jung Y."/>
        </authorList>
    </citation>
    <scope>NUCLEOTIDE SEQUENCE [LARGE SCALE GENOMIC DNA]</scope>
    <source>
        <strain evidence="1 2">NS12-5</strain>
    </source>
</reference>
<dbReference type="EMBL" id="JAMXMC010000011">
    <property type="protein sequence ID" value="MCO5978676.1"/>
    <property type="molecule type" value="Genomic_DNA"/>
</dbReference>
<sequence>MIKASVGKPIDSQRTFGLVNLPPFSERQLIGNWLIEGMSMTRSIELAEGVYFLVSRLFSEAGLPVGGDQGLRLTRVSDTEFRGVPPNTMIYRIASSGELLCQLHGEKAPSMRGIPHQALWPQ</sequence>
<evidence type="ECO:0000313" key="1">
    <source>
        <dbReference type="EMBL" id="MCO5978676.1"/>
    </source>
</evidence>
<evidence type="ECO:0000313" key="2">
    <source>
        <dbReference type="Proteomes" id="UP001204851"/>
    </source>
</evidence>
<protein>
    <recommendedName>
        <fullName evidence="3">AraC family transcriptional regulator</fullName>
    </recommendedName>
</protein>
<comment type="caution">
    <text evidence="1">The sequence shown here is derived from an EMBL/GenBank/DDBJ whole genome shotgun (WGS) entry which is preliminary data.</text>
</comment>
<evidence type="ECO:0008006" key="3">
    <source>
        <dbReference type="Google" id="ProtNLM"/>
    </source>
</evidence>
<name>A0ABT1BR36_9BURK</name>
<dbReference type="Proteomes" id="UP001204851">
    <property type="component" value="Unassembled WGS sequence"/>
</dbReference>
<accession>A0ABT1BR36</accession>
<dbReference type="RefSeq" id="WP_252771424.1">
    <property type="nucleotide sequence ID" value="NZ_JAMXMC010000011.1"/>
</dbReference>
<proteinExistence type="predicted"/>
<organism evidence="1 2">
    <name type="scientific">Ideonella oryzae</name>
    <dbReference type="NCBI Taxonomy" id="2937441"/>
    <lineage>
        <taxon>Bacteria</taxon>
        <taxon>Pseudomonadati</taxon>
        <taxon>Pseudomonadota</taxon>
        <taxon>Betaproteobacteria</taxon>
        <taxon>Burkholderiales</taxon>
        <taxon>Sphaerotilaceae</taxon>
        <taxon>Ideonella</taxon>
    </lineage>
</organism>
<keyword evidence="2" id="KW-1185">Reference proteome</keyword>